<organism evidence="2 3">
    <name type="scientific">Folsomia candida</name>
    <name type="common">Springtail</name>
    <dbReference type="NCBI Taxonomy" id="158441"/>
    <lineage>
        <taxon>Eukaryota</taxon>
        <taxon>Metazoa</taxon>
        <taxon>Ecdysozoa</taxon>
        <taxon>Arthropoda</taxon>
        <taxon>Hexapoda</taxon>
        <taxon>Collembola</taxon>
        <taxon>Entomobryomorpha</taxon>
        <taxon>Isotomoidea</taxon>
        <taxon>Isotomidae</taxon>
        <taxon>Proisotominae</taxon>
        <taxon>Folsomia</taxon>
    </lineage>
</organism>
<keyword evidence="1" id="KW-1133">Transmembrane helix</keyword>
<dbReference type="Proteomes" id="UP000198287">
    <property type="component" value="Unassembled WGS sequence"/>
</dbReference>
<reference evidence="2 3" key="1">
    <citation type="submission" date="2015-12" db="EMBL/GenBank/DDBJ databases">
        <title>The genome of Folsomia candida.</title>
        <authorList>
            <person name="Faddeeva A."/>
            <person name="Derks M.F."/>
            <person name="Anvar Y."/>
            <person name="Smit S."/>
            <person name="Van Straalen N."/>
            <person name="Roelofs D."/>
        </authorList>
    </citation>
    <scope>NUCLEOTIDE SEQUENCE [LARGE SCALE GENOMIC DNA]</scope>
    <source>
        <strain evidence="2 3">VU population</strain>
        <tissue evidence="2">Whole body</tissue>
    </source>
</reference>
<evidence type="ECO:0000256" key="1">
    <source>
        <dbReference type="SAM" id="Phobius"/>
    </source>
</evidence>
<gene>
    <name evidence="2" type="ORF">Fcan01_04821</name>
</gene>
<keyword evidence="1" id="KW-0812">Transmembrane</keyword>
<sequence length="389" mass="44916">MGHARLWKSVAKYVTLCQNLSNFPLMFTDNKDDRVTFITGFRRLKFFWMSMLLFSFSNFCGIVVIGGRWQHLGLFDDMALWKILIAAGFTALGLFIVAINLAFYAYCATLSEVFDHCLQLERQLNRLLNRRSSKKQNVFPLLLECIAYLGIFVPLFGSAFVILIQADPVGALCHGLFPEIFNNTKLSRALLLFRYCTCYISTRETYRGLWMVIFWAETMGQWLLQFAEHIGQLKNPQMFFELYIKYILIYTFLSPIAEIALLGGMSAAFIIGISGNFAALKLYYHVSFVLYVNMVIIAIVIPALMNFTIPLIIRTHETTCDVLKDKYLKYSYFRRRNPSLMKQVKSLRPLTPCAGISNYRLYRMDKSTMTVYGRAYIDYTINALMNVHV</sequence>
<comment type="caution">
    <text evidence="2">The sequence shown here is derived from an EMBL/GenBank/DDBJ whole genome shotgun (WGS) entry which is preliminary data.</text>
</comment>
<accession>A0A226EQA9</accession>
<feature type="transmembrane region" description="Helical" evidence="1">
    <location>
        <begin position="283"/>
        <end position="304"/>
    </location>
</feature>
<feature type="transmembrane region" description="Helical" evidence="1">
    <location>
        <begin position="79"/>
        <end position="106"/>
    </location>
</feature>
<proteinExistence type="predicted"/>
<keyword evidence="3" id="KW-1185">Reference proteome</keyword>
<feature type="transmembrane region" description="Helical" evidence="1">
    <location>
        <begin position="138"/>
        <end position="164"/>
    </location>
</feature>
<evidence type="ECO:0000313" key="3">
    <source>
        <dbReference type="Proteomes" id="UP000198287"/>
    </source>
</evidence>
<keyword evidence="1" id="KW-0472">Membrane</keyword>
<feature type="transmembrane region" description="Helical" evidence="1">
    <location>
        <begin position="46"/>
        <end position="67"/>
    </location>
</feature>
<feature type="transmembrane region" description="Helical" evidence="1">
    <location>
        <begin position="247"/>
        <end position="271"/>
    </location>
</feature>
<evidence type="ECO:0008006" key="4">
    <source>
        <dbReference type="Google" id="ProtNLM"/>
    </source>
</evidence>
<protein>
    <recommendedName>
        <fullName evidence="4">Gustatory receptor</fullName>
    </recommendedName>
</protein>
<dbReference type="EMBL" id="LNIX01000002">
    <property type="protein sequence ID" value="OXA59679.1"/>
    <property type="molecule type" value="Genomic_DNA"/>
</dbReference>
<name>A0A226EQA9_FOLCA</name>
<evidence type="ECO:0000313" key="2">
    <source>
        <dbReference type="EMBL" id="OXA59679.1"/>
    </source>
</evidence>
<dbReference type="AlphaFoldDB" id="A0A226EQA9"/>